<evidence type="ECO:0000256" key="7">
    <source>
        <dbReference type="SAM" id="Phobius"/>
    </source>
</evidence>
<gene>
    <name evidence="9" type="ORF">MNBD_GAMMA14-858</name>
</gene>
<dbReference type="EMBL" id="UOFM01000204">
    <property type="protein sequence ID" value="VAW77021.1"/>
    <property type="molecule type" value="Genomic_DNA"/>
</dbReference>
<dbReference type="InterPro" id="IPR003856">
    <property type="entry name" value="LPS_length_determ_N"/>
</dbReference>
<dbReference type="GO" id="GO:0005886">
    <property type="term" value="C:plasma membrane"/>
    <property type="evidence" value="ECO:0007669"/>
    <property type="project" value="UniProtKB-SubCell"/>
</dbReference>
<evidence type="ECO:0000256" key="5">
    <source>
        <dbReference type="ARBA" id="ARBA00023136"/>
    </source>
</evidence>
<comment type="subcellular location">
    <subcellularLocation>
        <location evidence="1">Cell membrane</location>
        <topology evidence="1">Multi-pass membrane protein</topology>
    </subcellularLocation>
</comment>
<reference evidence="9" key="1">
    <citation type="submission" date="2018-06" db="EMBL/GenBank/DDBJ databases">
        <authorList>
            <person name="Zhirakovskaya E."/>
        </authorList>
    </citation>
    <scope>NUCLEOTIDE SEQUENCE</scope>
</reference>
<protein>
    <recommendedName>
        <fullName evidence="8">Polysaccharide chain length determinant N-terminal domain-containing protein</fullName>
    </recommendedName>
</protein>
<feature type="domain" description="Polysaccharide chain length determinant N-terminal" evidence="8">
    <location>
        <begin position="40"/>
        <end position="140"/>
    </location>
</feature>
<keyword evidence="2" id="KW-1003">Cell membrane</keyword>
<sequence>MYARNKIPESKRKGAGTELPSVTPVSVQGDKTSIYVDEAEISLLDLWRVISKYWMLVLGVTLSAIMLAGLTLWLEVPLYRAEVLLAPVTDQNGNNRYPQSLAAFGSIAALAGVNLNRGDKKSESLATLKSRRFNEEFIRNNKLDRILFSDRWDEKNKRWNDSDNTEIPTLWDSYKVFDKRIRHIREDRSTGLVTLSIEWKDPDVAAQWANKLVSSVNRDLRQQTVDASNQAIAYLQKQLGQTSVVELQQVLHQLIESEMKKIIFANINEAYAFKVIDPATAPEEPFNVRWLVMLVMSTILGLVLGITLALILNAVRIKRDTVNESAT</sequence>
<feature type="compositionally biased region" description="Basic and acidic residues" evidence="6">
    <location>
        <begin position="1"/>
        <end position="12"/>
    </location>
</feature>
<organism evidence="9">
    <name type="scientific">hydrothermal vent metagenome</name>
    <dbReference type="NCBI Taxonomy" id="652676"/>
    <lineage>
        <taxon>unclassified sequences</taxon>
        <taxon>metagenomes</taxon>
        <taxon>ecological metagenomes</taxon>
    </lineage>
</organism>
<dbReference type="GO" id="GO:0004713">
    <property type="term" value="F:protein tyrosine kinase activity"/>
    <property type="evidence" value="ECO:0007669"/>
    <property type="project" value="TreeGrafter"/>
</dbReference>
<dbReference type="AlphaFoldDB" id="A0A3B0YC58"/>
<evidence type="ECO:0000259" key="8">
    <source>
        <dbReference type="Pfam" id="PF02706"/>
    </source>
</evidence>
<evidence type="ECO:0000256" key="3">
    <source>
        <dbReference type="ARBA" id="ARBA00022692"/>
    </source>
</evidence>
<name>A0A3B0YC58_9ZZZZ</name>
<evidence type="ECO:0000256" key="1">
    <source>
        <dbReference type="ARBA" id="ARBA00004651"/>
    </source>
</evidence>
<feature type="transmembrane region" description="Helical" evidence="7">
    <location>
        <begin position="290"/>
        <end position="312"/>
    </location>
</feature>
<proteinExistence type="predicted"/>
<keyword evidence="3 7" id="KW-0812">Transmembrane</keyword>
<evidence type="ECO:0000256" key="6">
    <source>
        <dbReference type="SAM" id="MobiDB-lite"/>
    </source>
</evidence>
<feature type="transmembrane region" description="Helical" evidence="7">
    <location>
        <begin position="53"/>
        <end position="74"/>
    </location>
</feature>
<dbReference type="Pfam" id="PF02706">
    <property type="entry name" value="Wzz"/>
    <property type="match status" value="1"/>
</dbReference>
<dbReference type="PANTHER" id="PTHR32309:SF13">
    <property type="entry name" value="FERRIC ENTEROBACTIN TRANSPORT PROTEIN FEPE"/>
    <property type="match status" value="1"/>
</dbReference>
<evidence type="ECO:0000256" key="4">
    <source>
        <dbReference type="ARBA" id="ARBA00022989"/>
    </source>
</evidence>
<evidence type="ECO:0000256" key="2">
    <source>
        <dbReference type="ARBA" id="ARBA00022475"/>
    </source>
</evidence>
<keyword evidence="5 7" id="KW-0472">Membrane</keyword>
<keyword evidence="4 7" id="KW-1133">Transmembrane helix</keyword>
<accession>A0A3B0YC58</accession>
<dbReference type="PANTHER" id="PTHR32309">
    <property type="entry name" value="TYROSINE-PROTEIN KINASE"/>
    <property type="match status" value="1"/>
</dbReference>
<evidence type="ECO:0000313" key="9">
    <source>
        <dbReference type="EMBL" id="VAW77021.1"/>
    </source>
</evidence>
<feature type="region of interest" description="Disordered" evidence="6">
    <location>
        <begin position="1"/>
        <end position="23"/>
    </location>
</feature>
<dbReference type="InterPro" id="IPR050445">
    <property type="entry name" value="Bact_polysacc_biosynth/exp"/>
</dbReference>